<dbReference type="AlphaFoldDB" id="A0A4S4M3E2"/>
<dbReference type="OrthoDB" id="3184377at2759"/>
<gene>
    <name evidence="3" type="ORF">EUX98_g8739</name>
</gene>
<evidence type="ECO:0000256" key="1">
    <source>
        <dbReference type="SAM" id="MobiDB-lite"/>
    </source>
</evidence>
<comment type="caution">
    <text evidence="3">The sequence shown here is derived from an EMBL/GenBank/DDBJ whole genome shotgun (WGS) entry which is preliminary data.</text>
</comment>
<dbReference type="Proteomes" id="UP000308730">
    <property type="component" value="Unassembled WGS sequence"/>
</dbReference>
<keyword evidence="2" id="KW-1133">Transmembrane helix</keyword>
<feature type="region of interest" description="Disordered" evidence="1">
    <location>
        <begin position="95"/>
        <end position="170"/>
    </location>
</feature>
<proteinExistence type="predicted"/>
<evidence type="ECO:0000313" key="4">
    <source>
        <dbReference type="Proteomes" id="UP000308730"/>
    </source>
</evidence>
<keyword evidence="2" id="KW-0472">Membrane</keyword>
<sequence length="170" mass="18463">MAPSPTVEVFAQSSSEFAALHGHRAMTPIIAGAISGGAVGLAWLVGFVMYFYKRHRRERRAIAAGYRGHREMLDPPKKPEAFIIPPDPAIVEGKLQPGDNATWGPSPTDSLTERGLIASSGNTTPTDSSQLQQSMSEPVRFMTRRSRTPPIHSTTAIPHRSNTIGYPEVT</sequence>
<accession>A0A4S4M3E2</accession>
<dbReference type="EMBL" id="SGPM01000529">
    <property type="protein sequence ID" value="THH19599.1"/>
    <property type="molecule type" value="Genomic_DNA"/>
</dbReference>
<feature type="compositionally biased region" description="Polar residues" evidence="1">
    <location>
        <begin position="151"/>
        <end position="164"/>
    </location>
</feature>
<keyword evidence="4" id="KW-1185">Reference proteome</keyword>
<organism evidence="3 4">
    <name type="scientific">Antrodiella citrinella</name>
    <dbReference type="NCBI Taxonomy" id="2447956"/>
    <lineage>
        <taxon>Eukaryota</taxon>
        <taxon>Fungi</taxon>
        <taxon>Dikarya</taxon>
        <taxon>Basidiomycota</taxon>
        <taxon>Agaricomycotina</taxon>
        <taxon>Agaricomycetes</taxon>
        <taxon>Polyporales</taxon>
        <taxon>Steccherinaceae</taxon>
        <taxon>Antrodiella</taxon>
    </lineage>
</organism>
<feature type="transmembrane region" description="Helical" evidence="2">
    <location>
        <begin position="29"/>
        <end position="52"/>
    </location>
</feature>
<protein>
    <submittedName>
        <fullName evidence="3">Uncharacterized protein</fullName>
    </submittedName>
</protein>
<evidence type="ECO:0000256" key="2">
    <source>
        <dbReference type="SAM" id="Phobius"/>
    </source>
</evidence>
<evidence type="ECO:0000313" key="3">
    <source>
        <dbReference type="EMBL" id="THH19599.1"/>
    </source>
</evidence>
<keyword evidence="2" id="KW-0812">Transmembrane</keyword>
<reference evidence="3 4" key="1">
    <citation type="submission" date="2019-02" db="EMBL/GenBank/DDBJ databases">
        <title>Genome sequencing of the rare red list fungi Antrodiella citrinella (Flaviporus citrinellus).</title>
        <authorList>
            <person name="Buettner E."/>
            <person name="Kellner H."/>
        </authorList>
    </citation>
    <scope>NUCLEOTIDE SEQUENCE [LARGE SCALE GENOMIC DNA]</scope>
    <source>
        <strain evidence="3 4">DSM 108506</strain>
    </source>
</reference>
<name>A0A4S4M3E2_9APHY</name>
<feature type="compositionally biased region" description="Polar residues" evidence="1">
    <location>
        <begin position="119"/>
        <end position="136"/>
    </location>
</feature>